<proteinExistence type="predicted"/>
<dbReference type="PANTHER" id="PTHR36981:SF3">
    <property type="entry name" value="UBIQUITIN-LIKE PROTEASE FAMILY PROFILE DOMAIN-CONTAINING PROTEIN"/>
    <property type="match status" value="1"/>
</dbReference>
<organism evidence="3 4">
    <name type="scientific">Porites evermanni</name>
    <dbReference type="NCBI Taxonomy" id="104178"/>
    <lineage>
        <taxon>Eukaryota</taxon>
        <taxon>Metazoa</taxon>
        <taxon>Cnidaria</taxon>
        <taxon>Anthozoa</taxon>
        <taxon>Hexacorallia</taxon>
        <taxon>Scleractinia</taxon>
        <taxon>Fungiina</taxon>
        <taxon>Poritidae</taxon>
        <taxon>Porites</taxon>
    </lineage>
</organism>
<sequence length="272" mass="30274">SQADFVRPARRRANTGQRNRPSSRNTGSDGDQNGSAAERLSEMQECARENVAVENMILNLDEETVRRLAIRVLLRGIGSLEFIQSQLVADDESDGPIINAHGSPIRGLVVRQTESTSGAMDETTQEVISGPSTGPSTLDSSYAPEGPPTPDRPRHGAPPVREWCKCGHCRQMNRAIENLCCKKKDCVTLTQRFYKLCLDPDILQLCILNRGDIRDDPVDNSPRQFRKAAYRQFILDKYGYLGNRKVVPSCAVWKVCGQYPSPTGVYMGFRDD</sequence>
<comment type="caution">
    <text evidence="3">The sequence shown here is derived from an EMBL/GenBank/DDBJ whole genome shotgun (WGS) entry which is preliminary data.</text>
</comment>
<dbReference type="Pfam" id="PF20478">
    <property type="entry name" value="P2RX7_C"/>
    <property type="match status" value="1"/>
</dbReference>
<keyword evidence="4" id="KW-1185">Reference proteome</keyword>
<gene>
    <name evidence="3" type="ORF">PEVE_00035232</name>
</gene>
<dbReference type="InterPro" id="IPR046815">
    <property type="entry name" value="P2RX7_C"/>
</dbReference>
<accession>A0ABN8MLT0</accession>
<feature type="region of interest" description="Disordered" evidence="1">
    <location>
        <begin position="1"/>
        <end position="43"/>
    </location>
</feature>
<evidence type="ECO:0000256" key="1">
    <source>
        <dbReference type="SAM" id="MobiDB-lite"/>
    </source>
</evidence>
<evidence type="ECO:0000313" key="4">
    <source>
        <dbReference type="Proteomes" id="UP001159427"/>
    </source>
</evidence>
<feature type="non-terminal residue" evidence="3">
    <location>
        <position position="1"/>
    </location>
</feature>
<dbReference type="Proteomes" id="UP001159427">
    <property type="component" value="Unassembled WGS sequence"/>
</dbReference>
<evidence type="ECO:0000259" key="2">
    <source>
        <dbReference type="Pfam" id="PF20478"/>
    </source>
</evidence>
<name>A0ABN8MLT0_9CNID</name>
<feature type="domain" description="P2X purinoreceptor 7 intracellular" evidence="2">
    <location>
        <begin position="158"/>
        <end position="270"/>
    </location>
</feature>
<feature type="compositionally biased region" description="Polar residues" evidence="1">
    <location>
        <begin position="14"/>
        <end position="35"/>
    </location>
</feature>
<dbReference type="PANTHER" id="PTHR36981">
    <property type="entry name" value="ZGC:195170"/>
    <property type="match status" value="1"/>
</dbReference>
<protein>
    <recommendedName>
        <fullName evidence="2">P2X purinoreceptor 7 intracellular domain-containing protein</fullName>
    </recommendedName>
</protein>
<feature type="compositionally biased region" description="Polar residues" evidence="1">
    <location>
        <begin position="125"/>
        <end position="140"/>
    </location>
</feature>
<dbReference type="EMBL" id="CALNXI010000543">
    <property type="protein sequence ID" value="CAH3028959.1"/>
    <property type="molecule type" value="Genomic_DNA"/>
</dbReference>
<feature type="region of interest" description="Disordered" evidence="1">
    <location>
        <begin position="115"/>
        <end position="156"/>
    </location>
</feature>
<evidence type="ECO:0000313" key="3">
    <source>
        <dbReference type="EMBL" id="CAH3028959.1"/>
    </source>
</evidence>
<reference evidence="3 4" key="1">
    <citation type="submission" date="2022-05" db="EMBL/GenBank/DDBJ databases">
        <authorList>
            <consortium name="Genoscope - CEA"/>
            <person name="William W."/>
        </authorList>
    </citation>
    <scope>NUCLEOTIDE SEQUENCE [LARGE SCALE GENOMIC DNA]</scope>
</reference>